<name>A0A2I2F5U8_ASPCN</name>
<reference evidence="2 3" key="1">
    <citation type="submission" date="2017-12" db="EMBL/GenBank/DDBJ databases">
        <authorList>
            <consortium name="DOE Joint Genome Institute"/>
            <person name="Haridas S."/>
            <person name="Kjaerbolling I."/>
            <person name="Vesth T.C."/>
            <person name="Frisvad J.C."/>
            <person name="Nybo J.L."/>
            <person name="Theobald S."/>
            <person name="Kuo A."/>
            <person name="Bowyer P."/>
            <person name="Matsuda Y."/>
            <person name="Mondo S."/>
            <person name="Lyhne E.K."/>
            <person name="Kogle M.E."/>
            <person name="Clum A."/>
            <person name="Lipzen A."/>
            <person name="Salamov A."/>
            <person name="Ngan C.Y."/>
            <person name="Daum C."/>
            <person name="Chiniquy J."/>
            <person name="Barry K."/>
            <person name="LaButti K."/>
            <person name="Simmons B.A."/>
            <person name="Magnuson J.K."/>
            <person name="Mortensen U.H."/>
            <person name="Larsen T.O."/>
            <person name="Grigoriev I.V."/>
            <person name="Baker S.E."/>
            <person name="Andersen M.R."/>
            <person name="Nordberg H.P."/>
            <person name="Cantor M.N."/>
            <person name="Hua S.X."/>
        </authorList>
    </citation>
    <scope>NUCLEOTIDE SEQUENCE [LARGE SCALE GENOMIC DNA]</scope>
    <source>
        <strain evidence="2 3">CBS 102.13</strain>
    </source>
</reference>
<evidence type="ECO:0000313" key="2">
    <source>
        <dbReference type="EMBL" id="PLB36024.1"/>
    </source>
</evidence>
<dbReference type="OrthoDB" id="10335074at2759"/>
<dbReference type="RefSeq" id="XP_024670036.1">
    <property type="nucleotide sequence ID" value="XM_024819275.1"/>
</dbReference>
<sequence length="133" mass="15210">MKVFPFLLLFLATLVSSSILPGFIHKDENDTENASVLHEDFPSTTTSSSRSISALDAEGFFDEEPDTHTEIDPAKVKVTNPIEIYKMCKAKKDCPGAWLYSNGRCVHPEIEEMRRRGGFRDHPLFERARRLFY</sequence>
<organism evidence="2 3">
    <name type="scientific">Aspergillus candidus</name>
    <dbReference type="NCBI Taxonomy" id="41067"/>
    <lineage>
        <taxon>Eukaryota</taxon>
        <taxon>Fungi</taxon>
        <taxon>Dikarya</taxon>
        <taxon>Ascomycota</taxon>
        <taxon>Pezizomycotina</taxon>
        <taxon>Eurotiomycetes</taxon>
        <taxon>Eurotiomycetidae</taxon>
        <taxon>Eurotiales</taxon>
        <taxon>Aspergillaceae</taxon>
        <taxon>Aspergillus</taxon>
        <taxon>Aspergillus subgen. Circumdati</taxon>
    </lineage>
</organism>
<keyword evidence="1" id="KW-0732">Signal</keyword>
<gene>
    <name evidence="2" type="ORF">BDW47DRAFT_54236</name>
</gene>
<dbReference type="Proteomes" id="UP000234585">
    <property type="component" value="Unassembled WGS sequence"/>
</dbReference>
<feature type="signal peptide" evidence="1">
    <location>
        <begin position="1"/>
        <end position="17"/>
    </location>
</feature>
<dbReference type="GeneID" id="36526435"/>
<evidence type="ECO:0000256" key="1">
    <source>
        <dbReference type="SAM" id="SignalP"/>
    </source>
</evidence>
<dbReference type="AlphaFoldDB" id="A0A2I2F5U8"/>
<dbReference type="EMBL" id="KZ559155">
    <property type="protein sequence ID" value="PLB36024.1"/>
    <property type="molecule type" value="Genomic_DNA"/>
</dbReference>
<accession>A0A2I2F5U8</accession>
<feature type="chain" id="PRO_5014115661" evidence="1">
    <location>
        <begin position="18"/>
        <end position="133"/>
    </location>
</feature>
<evidence type="ECO:0000313" key="3">
    <source>
        <dbReference type="Proteomes" id="UP000234585"/>
    </source>
</evidence>
<proteinExistence type="predicted"/>
<protein>
    <submittedName>
        <fullName evidence="2">Uncharacterized protein</fullName>
    </submittedName>
</protein>
<keyword evidence="3" id="KW-1185">Reference proteome</keyword>